<name>A0A165DB88_9APHY</name>
<proteinExistence type="predicted"/>
<dbReference type="AlphaFoldDB" id="A0A165DB88"/>
<feature type="compositionally biased region" description="Polar residues" evidence="1">
    <location>
        <begin position="92"/>
        <end position="104"/>
    </location>
</feature>
<accession>A0A165DB88</accession>
<reference evidence="2 3" key="1">
    <citation type="journal article" date="2016" name="Mol. Biol. Evol.">
        <title>Comparative Genomics of Early-Diverging Mushroom-Forming Fungi Provides Insights into the Origins of Lignocellulose Decay Capabilities.</title>
        <authorList>
            <person name="Nagy L.G."/>
            <person name="Riley R."/>
            <person name="Tritt A."/>
            <person name="Adam C."/>
            <person name="Daum C."/>
            <person name="Floudas D."/>
            <person name="Sun H."/>
            <person name="Yadav J.S."/>
            <person name="Pangilinan J."/>
            <person name="Larsson K.H."/>
            <person name="Matsuura K."/>
            <person name="Barry K."/>
            <person name="Labutti K."/>
            <person name="Kuo R."/>
            <person name="Ohm R.A."/>
            <person name="Bhattacharya S.S."/>
            <person name="Shirouzu T."/>
            <person name="Yoshinaga Y."/>
            <person name="Martin F.M."/>
            <person name="Grigoriev I.V."/>
            <person name="Hibbett D.S."/>
        </authorList>
    </citation>
    <scope>NUCLEOTIDE SEQUENCE [LARGE SCALE GENOMIC DNA]</scope>
    <source>
        <strain evidence="2 3">93-53</strain>
    </source>
</reference>
<dbReference type="EMBL" id="KV427636">
    <property type="protein sequence ID" value="KZT04474.1"/>
    <property type="molecule type" value="Genomic_DNA"/>
</dbReference>
<evidence type="ECO:0000256" key="1">
    <source>
        <dbReference type="SAM" id="MobiDB-lite"/>
    </source>
</evidence>
<dbReference type="GeneID" id="63826358"/>
<feature type="region of interest" description="Disordered" evidence="1">
    <location>
        <begin position="63"/>
        <end position="117"/>
    </location>
</feature>
<dbReference type="InParanoid" id="A0A165DB88"/>
<organism evidence="2 3">
    <name type="scientific">Laetiporus sulphureus 93-53</name>
    <dbReference type="NCBI Taxonomy" id="1314785"/>
    <lineage>
        <taxon>Eukaryota</taxon>
        <taxon>Fungi</taxon>
        <taxon>Dikarya</taxon>
        <taxon>Basidiomycota</taxon>
        <taxon>Agaricomycotina</taxon>
        <taxon>Agaricomycetes</taxon>
        <taxon>Polyporales</taxon>
        <taxon>Laetiporus</taxon>
    </lineage>
</organism>
<dbReference type="Proteomes" id="UP000076871">
    <property type="component" value="Unassembled WGS sequence"/>
</dbReference>
<gene>
    <name evidence="2" type="ORF">LAESUDRAFT_727951</name>
</gene>
<keyword evidence="3" id="KW-1185">Reference proteome</keyword>
<evidence type="ECO:0000313" key="2">
    <source>
        <dbReference type="EMBL" id="KZT04474.1"/>
    </source>
</evidence>
<dbReference type="RefSeq" id="XP_040762214.1">
    <property type="nucleotide sequence ID" value="XM_040909329.1"/>
</dbReference>
<evidence type="ECO:0000313" key="3">
    <source>
        <dbReference type="Proteomes" id="UP000076871"/>
    </source>
</evidence>
<protein>
    <submittedName>
        <fullName evidence="2">Uncharacterized protein</fullName>
    </submittedName>
</protein>
<feature type="compositionally biased region" description="Polar residues" evidence="1">
    <location>
        <begin position="64"/>
        <end position="75"/>
    </location>
</feature>
<sequence length="117" mass="13140">MAITRLALYIRALSDLLDKGYRPSLILKPLFSCGIYAPSRFNIRHHIELYGHTLMDEPRVKDSVIQSLPDTNQTPLEEIDSVSPEPELANPDRTSNEGQSSDVSSVPEREPSPQPRL</sequence>